<proteinExistence type="predicted"/>
<name>A0A1A2NNS2_MYCSD</name>
<evidence type="ECO:0000313" key="2">
    <source>
        <dbReference type="Proteomes" id="UP000093943"/>
    </source>
</evidence>
<dbReference type="Proteomes" id="UP000093943">
    <property type="component" value="Unassembled WGS sequence"/>
</dbReference>
<organism evidence="1 2">
    <name type="scientific">Mycolicibacter sinensis (strain JDM601)</name>
    <name type="common">Mycobacterium sinense</name>
    <dbReference type="NCBI Taxonomy" id="875328"/>
    <lineage>
        <taxon>Bacteria</taxon>
        <taxon>Bacillati</taxon>
        <taxon>Actinomycetota</taxon>
        <taxon>Actinomycetes</taxon>
        <taxon>Mycobacteriales</taxon>
        <taxon>Mycobacteriaceae</taxon>
        <taxon>Mycolicibacter</taxon>
    </lineage>
</organism>
<dbReference type="Pfam" id="PF19686">
    <property type="entry name" value="DUF6188"/>
    <property type="match status" value="1"/>
</dbReference>
<dbReference type="RefSeq" id="WP_064922698.1">
    <property type="nucleotide sequence ID" value="NZ_LZJK01000115.1"/>
</dbReference>
<sequence length="144" mass="15863">MYTTWIEGCTVQRMSLQGDLVLSFDDANEVVISCLLWLALPANGEFPAEEVLIDPREVAAHQRPLLDLAGAVCTKACHDDSGRLFLSFSNGLRIEVSANERATAWELYGKHHGYMACLPHGRVKVVRHDIPDDEDDNAGATTPN</sequence>
<evidence type="ECO:0000313" key="1">
    <source>
        <dbReference type="EMBL" id="OBI24938.1"/>
    </source>
</evidence>
<dbReference type="OrthoDB" id="5146786at2"/>
<dbReference type="InterPro" id="IPR046179">
    <property type="entry name" value="DUF6188"/>
</dbReference>
<reference evidence="2" key="1">
    <citation type="submission" date="2016-06" db="EMBL/GenBank/DDBJ databases">
        <authorList>
            <person name="Sutton G."/>
            <person name="Brinkac L."/>
            <person name="Sanka R."/>
            <person name="Adams M."/>
            <person name="Lau E."/>
            <person name="Sam S."/>
            <person name="Sreng N."/>
            <person name="Him V."/>
            <person name="Kerleguer A."/>
            <person name="Cheng S."/>
        </authorList>
    </citation>
    <scope>NUCLEOTIDE SEQUENCE [LARGE SCALE GENOMIC DNA]</scope>
    <source>
        <strain evidence="2">E1876</strain>
    </source>
</reference>
<dbReference type="AlphaFoldDB" id="A0A1A2NNS2"/>
<gene>
    <name evidence="1" type="ORF">A5710_10390</name>
</gene>
<accession>A0A1A2NNS2</accession>
<dbReference type="EMBL" id="LZKG01000161">
    <property type="protein sequence ID" value="OBI24938.1"/>
    <property type="molecule type" value="Genomic_DNA"/>
</dbReference>
<protein>
    <submittedName>
        <fullName evidence="1">Uncharacterized protein</fullName>
    </submittedName>
</protein>
<comment type="caution">
    <text evidence="1">The sequence shown here is derived from an EMBL/GenBank/DDBJ whole genome shotgun (WGS) entry which is preliminary data.</text>
</comment>